<dbReference type="Proteomes" id="UP000318693">
    <property type="component" value="Unassembled WGS sequence"/>
</dbReference>
<dbReference type="Pfam" id="PF00723">
    <property type="entry name" value="Glyco_hydro_15"/>
    <property type="match status" value="1"/>
</dbReference>
<evidence type="ECO:0000313" key="4">
    <source>
        <dbReference type="Proteomes" id="UP000318693"/>
    </source>
</evidence>
<organism evidence="3 4">
    <name type="scientific">Georgenia yuyongxinii</name>
    <dbReference type="NCBI Taxonomy" id="2589797"/>
    <lineage>
        <taxon>Bacteria</taxon>
        <taxon>Bacillati</taxon>
        <taxon>Actinomycetota</taxon>
        <taxon>Actinomycetes</taxon>
        <taxon>Micrococcales</taxon>
        <taxon>Bogoriellaceae</taxon>
        <taxon>Georgenia</taxon>
    </lineage>
</organism>
<feature type="domain" description="Trehalase-like N-terminal" evidence="2">
    <location>
        <begin position="18"/>
        <end position="179"/>
    </location>
</feature>
<proteinExistence type="predicted"/>
<dbReference type="InterPro" id="IPR011613">
    <property type="entry name" value="GH15-like"/>
</dbReference>
<dbReference type="GO" id="GO:0005975">
    <property type="term" value="P:carbohydrate metabolic process"/>
    <property type="evidence" value="ECO:0007669"/>
    <property type="project" value="InterPro"/>
</dbReference>
<feature type="domain" description="GH15-like" evidence="1">
    <location>
        <begin position="236"/>
        <end position="596"/>
    </location>
</feature>
<dbReference type="InterPro" id="IPR045582">
    <property type="entry name" value="Trehalase-like_N"/>
</dbReference>
<dbReference type="AlphaFoldDB" id="A0A552WSL8"/>
<evidence type="ECO:0000259" key="1">
    <source>
        <dbReference type="Pfam" id="PF00723"/>
    </source>
</evidence>
<keyword evidence="3" id="KW-0378">Hydrolase</keyword>
<name>A0A552WSL8_9MICO</name>
<reference evidence="3 4" key="1">
    <citation type="submission" date="2019-07" db="EMBL/GenBank/DDBJ databases">
        <title>Georgenia wutianyii sp. nov. and Georgenia *** sp. nov. isolated from plateau pika (Ochotona curzoniae) in the Qinghai-Tibet plateau of China.</title>
        <authorList>
            <person name="Tian Z."/>
        </authorList>
    </citation>
    <scope>NUCLEOTIDE SEQUENCE [LARGE SCALE GENOMIC DNA]</scope>
    <source>
        <strain evidence="3 4">Z446</strain>
    </source>
</reference>
<evidence type="ECO:0000259" key="2">
    <source>
        <dbReference type="Pfam" id="PF19291"/>
    </source>
</evidence>
<dbReference type="InterPro" id="IPR008928">
    <property type="entry name" value="6-hairpin_glycosidase_sf"/>
</dbReference>
<dbReference type="GO" id="GO:0004553">
    <property type="term" value="F:hydrolase activity, hydrolyzing O-glycosyl compounds"/>
    <property type="evidence" value="ECO:0007669"/>
    <property type="project" value="TreeGrafter"/>
</dbReference>
<dbReference type="PANTHER" id="PTHR31616:SF0">
    <property type="entry name" value="GLUCAN 1,4-ALPHA-GLUCOSIDASE"/>
    <property type="match status" value="1"/>
</dbReference>
<dbReference type="EMBL" id="VJXR01000019">
    <property type="protein sequence ID" value="TRW45675.1"/>
    <property type="molecule type" value="Genomic_DNA"/>
</dbReference>
<comment type="caution">
    <text evidence="3">The sequence shown here is derived from an EMBL/GenBank/DDBJ whole genome shotgun (WGS) entry which is preliminary data.</text>
</comment>
<dbReference type="RefSeq" id="WP_143418090.1">
    <property type="nucleotide sequence ID" value="NZ_VJXR01000019.1"/>
</dbReference>
<gene>
    <name evidence="3" type="ORF">FJ693_08435</name>
</gene>
<accession>A0A552WSL8</accession>
<dbReference type="Gene3D" id="1.50.10.10">
    <property type="match status" value="1"/>
</dbReference>
<dbReference type="PANTHER" id="PTHR31616">
    <property type="entry name" value="TREHALASE"/>
    <property type="match status" value="1"/>
</dbReference>
<dbReference type="InterPro" id="IPR012341">
    <property type="entry name" value="6hp_glycosidase-like_sf"/>
</dbReference>
<protein>
    <submittedName>
        <fullName evidence="3">Glycoside hydrolase family 15 protein</fullName>
    </submittedName>
</protein>
<dbReference type="SUPFAM" id="SSF48208">
    <property type="entry name" value="Six-hairpin glycosidases"/>
    <property type="match status" value="1"/>
</dbReference>
<keyword evidence="4" id="KW-1185">Reference proteome</keyword>
<dbReference type="Pfam" id="PF19291">
    <property type="entry name" value="TREH_N"/>
    <property type="match status" value="1"/>
</dbReference>
<evidence type="ECO:0000313" key="3">
    <source>
        <dbReference type="EMBL" id="TRW45675.1"/>
    </source>
</evidence>
<sequence length="605" mass="66175">MTPGSTIGPTSRRAGFAPLRSYAVIGDGRTVALVADDGAIDWLSWPDLDSPSVFAALLDPEGGSFTLAPTVPFRTTRRYLPGTNVLETTFRTEVGVARVVDALTLRGNGLGPSRELQRRIQGDDGRVPMAWQVRPRFDYGRRATHIARRAGVAVASSGSDALAVLVSPVSSAHIDASTIRGAFDATPGTPVLITLSGAHQEPLIFPTRRELDERFAHTVTSWRDWTATLTLPGSWRDAVARSALALKLLVFAPSGAVAAAATTSLPEELGGERNWDYRFSWVRDSAFTLSALLRLGCAPEAQAYLWWLLQATQLTHPRLQPLYRLDGGPTATERVLPMAGYRNSGPVRVGNAAARQHQLDSYGELLQTVWLYIESGGRLDPEIGRRMAEIADLLCRSWHERDAGIWEVRSAPAHFTHSKMMCWVALDRADRLAERGVIPDKHLARWRAEAETCRDFIEQRCYSEEHQSYTRHADGEELDASVLLGLLSGYGEAGSARWHTTVDALRRHLGHGPYLYRYTGEDGLTGREGAFVSCSFWLVEALARTGRAADATTLMDELITLSNDVGIYAEEIDPATGAFLGNLPQGLSHLALISAATAIAEERAR</sequence>